<dbReference type="Gene3D" id="3.40.50.1110">
    <property type="entry name" value="SGNH hydrolase"/>
    <property type="match status" value="1"/>
</dbReference>
<dbReference type="PANTHER" id="PTHR37981">
    <property type="entry name" value="LIPASE 2"/>
    <property type="match status" value="1"/>
</dbReference>
<protein>
    <submittedName>
        <fullName evidence="5">GDSL-like Lipase/Acylhydrolase family protein</fullName>
    </submittedName>
</protein>
<dbReference type="InterPro" id="IPR013830">
    <property type="entry name" value="SGNH_hydro"/>
</dbReference>
<dbReference type="CDD" id="cd01823">
    <property type="entry name" value="SEST_like"/>
    <property type="match status" value="1"/>
</dbReference>
<proteinExistence type="predicted"/>
<feature type="chain" id="PRO_5011521466" evidence="3">
    <location>
        <begin position="23"/>
        <end position="285"/>
    </location>
</feature>
<dbReference type="Proteomes" id="UP000198725">
    <property type="component" value="Unassembled WGS sequence"/>
</dbReference>
<dbReference type="AlphaFoldDB" id="A0A1I3ZUH5"/>
<evidence type="ECO:0000313" key="6">
    <source>
        <dbReference type="Proteomes" id="UP000198725"/>
    </source>
</evidence>
<dbReference type="PANTHER" id="PTHR37981:SF1">
    <property type="entry name" value="SGNH HYDROLASE-TYPE ESTERASE DOMAIN-CONTAINING PROTEIN"/>
    <property type="match status" value="1"/>
</dbReference>
<keyword evidence="2" id="KW-1015">Disulfide bond</keyword>
<feature type="active site" description="Nucleophile" evidence="1">
    <location>
        <position position="37"/>
    </location>
</feature>
<dbReference type="SUPFAM" id="SSF52266">
    <property type="entry name" value="SGNH hydrolase"/>
    <property type="match status" value="1"/>
</dbReference>
<accession>A0A1I3ZUH5</accession>
<keyword evidence="3" id="KW-0732">Signal</keyword>
<evidence type="ECO:0000259" key="4">
    <source>
        <dbReference type="Pfam" id="PF13472"/>
    </source>
</evidence>
<dbReference type="InterPro" id="IPR036514">
    <property type="entry name" value="SGNH_hydro_sf"/>
</dbReference>
<keyword evidence="6" id="KW-1185">Reference proteome</keyword>
<evidence type="ECO:0000256" key="2">
    <source>
        <dbReference type="PIRSR" id="PIRSR637460-2"/>
    </source>
</evidence>
<feature type="disulfide bond" evidence="2">
    <location>
        <begin position="55"/>
        <end position="79"/>
    </location>
</feature>
<dbReference type="GO" id="GO:0019433">
    <property type="term" value="P:triglyceride catabolic process"/>
    <property type="evidence" value="ECO:0007669"/>
    <property type="project" value="TreeGrafter"/>
</dbReference>
<dbReference type="Pfam" id="PF13472">
    <property type="entry name" value="Lipase_GDSL_2"/>
    <property type="match status" value="1"/>
</dbReference>
<sequence length="285" mass="29847">MKKLLLPCLSVLLAGIAAPALAAGPTHGATYVAMGSSFASGPGVATRVPGSPPGCARSTADYAHVLARKRGLHLVDMTCAGATTADILDRSQAGQPPEIDAVDADTRLVTITIGGNDLAYIGNLWAESCLRRPDAVPAAWHPQDCKVVPEDQVQAASRRLPMQFHRIIAQIRARAPHAEIVLADYTNILPSHGSCPQRLPLSPEQIAAGRRVAAQLARITAEAAKADHVKLVAASAVTMAHDVCAADPWVSGFRFPPNPRVFAPVPYHPTGQAMAAIAAAVDRAL</sequence>
<evidence type="ECO:0000313" key="5">
    <source>
        <dbReference type="EMBL" id="SFK47361.1"/>
    </source>
</evidence>
<feature type="domain" description="SGNH hydrolase-type esterase" evidence="4">
    <location>
        <begin position="33"/>
        <end position="274"/>
    </location>
</feature>
<feature type="active site" evidence="1">
    <location>
        <position position="268"/>
    </location>
</feature>
<name>A0A1I3ZUH5_9GAMM</name>
<feature type="signal peptide" evidence="3">
    <location>
        <begin position="1"/>
        <end position="22"/>
    </location>
</feature>
<feature type="disulfide bond" evidence="2">
    <location>
        <begin position="129"/>
        <end position="145"/>
    </location>
</feature>
<keyword evidence="5" id="KW-0378">Hydrolase</keyword>
<reference evidence="6" key="1">
    <citation type="submission" date="2016-10" db="EMBL/GenBank/DDBJ databases">
        <authorList>
            <person name="Varghese N."/>
            <person name="Submissions S."/>
        </authorList>
    </citation>
    <scope>NUCLEOTIDE SEQUENCE [LARGE SCALE GENOMIC DNA]</scope>
    <source>
        <strain evidence="6">MO64</strain>
    </source>
</reference>
<dbReference type="GO" id="GO:0004806">
    <property type="term" value="F:triacylglycerol lipase activity"/>
    <property type="evidence" value="ECO:0007669"/>
    <property type="project" value="TreeGrafter"/>
</dbReference>
<dbReference type="RefSeq" id="WP_092701982.1">
    <property type="nucleotide sequence ID" value="NZ_FOSR01000003.1"/>
</dbReference>
<gene>
    <name evidence="5" type="ORF">SAMN05192579_103105</name>
</gene>
<feature type="disulfide bond" evidence="2">
    <location>
        <begin position="195"/>
        <end position="244"/>
    </location>
</feature>
<dbReference type="InterPro" id="IPR037460">
    <property type="entry name" value="SEST-like"/>
</dbReference>
<dbReference type="EMBL" id="FOSR01000003">
    <property type="protein sequence ID" value="SFK47361.1"/>
    <property type="molecule type" value="Genomic_DNA"/>
</dbReference>
<evidence type="ECO:0000256" key="3">
    <source>
        <dbReference type="SAM" id="SignalP"/>
    </source>
</evidence>
<organism evidence="5 6">
    <name type="scientific">Rhodanobacter glycinis</name>
    <dbReference type="NCBI Taxonomy" id="582702"/>
    <lineage>
        <taxon>Bacteria</taxon>
        <taxon>Pseudomonadati</taxon>
        <taxon>Pseudomonadota</taxon>
        <taxon>Gammaproteobacteria</taxon>
        <taxon>Lysobacterales</taxon>
        <taxon>Rhodanobacteraceae</taxon>
        <taxon>Rhodanobacter</taxon>
    </lineage>
</organism>
<evidence type="ECO:0000256" key="1">
    <source>
        <dbReference type="PIRSR" id="PIRSR637460-1"/>
    </source>
</evidence>